<feature type="coiled-coil region" evidence="1">
    <location>
        <begin position="100"/>
        <end position="159"/>
    </location>
</feature>
<reference evidence="2" key="1">
    <citation type="submission" date="2021-03" db="EMBL/GenBank/DDBJ databases">
        <title>Chromosome level genome of the anhydrobiotic midge Polypedilum vanderplanki.</title>
        <authorList>
            <person name="Yoshida Y."/>
            <person name="Kikawada T."/>
            <person name="Gusev O."/>
        </authorList>
    </citation>
    <scope>NUCLEOTIDE SEQUENCE</scope>
    <source>
        <strain evidence="2">NIAS01</strain>
        <tissue evidence="2">Whole body or cell culture</tissue>
    </source>
</reference>
<organism evidence="2 3">
    <name type="scientific">Polypedilum vanderplanki</name>
    <name type="common">Sleeping chironomid midge</name>
    <dbReference type="NCBI Taxonomy" id="319348"/>
    <lineage>
        <taxon>Eukaryota</taxon>
        <taxon>Metazoa</taxon>
        <taxon>Ecdysozoa</taxon>
        <taxon>Arthropoda</taxon>
        <taxon>Hexapoda</taxon>
        <taxon>Insecta</taxon>
        <taxon>Pterygota</taxon>
        <taxon>Neoptera</taxon>
        <taxon>Endopterygota</taxon>
        <taxon>Diptera</taxon>
        <taxon>Nematocera</taxon>
        <taxon>Chironomoidea</taxon>
        <taxon>Chironomidae</taxon>
        <taxon>Chironominae</taxon>
        <taxon>Polypedilum</taxon>
        <taxon>Polypedilum</taxon>
    </lineage>
</organism>
<keyword evidence="1" id="KW-0175">Coiled coil</keyword>
<accession>A0A9J6BAC0</accession>
<sequence length="164" mass="19045">MIERVGHNLFTPLNASQLQYIGFFNNRCISKSARNQTSEIMQLIEEVQTKCPFDDEEPITTTLSIILPESTTENLFYFKGEIENFVCELKDESSELKLESINTKNQLQDANLKIQNLENENESLKQEMIEKEINFDKFSEDLEKELQEIRNEILGITARPCTCK</sequence>
<proteinExistence type="predicted"/>
<name>A0A9J6BAC0_POLVA</name>
<evidence type="ECO:0000313" key="2">
    <source>
        <dbReference type="EMBL" id="KAG5666631.1"/>
    </source>
</evidence>
<keyword evidence="3" id="KW-1185">Reference proteome</keyword>
<gene>
    <name evidence="2" type="ORF">PVAND_014647</name>
</gene>
<protein>
    <submittedName>
        <fullName evidence="2">Uncharacterized protein</fullName>
    </submittedName>
</protein>
<evidence type="ECO:0000256" key="1">
    <source>
        <dbReference type="SAM" id="Coils"/>
    </source>
</evidence>
<dbReference type="Proteomes" id="UP001107558">
    <property type="component" value="Chromosome 4"/>
</dbReference>
<dbReference type="AlphaFoldDB" id="A0A9J6BAC0"/>
<dbReference type="EMBL" id="JADBJN010000004">
    <property type="protein sequence ID" value="KAG5666631.1"/>
    <property type="molecule type" value="Genomic_DNA"/>
</dbReference>
<evidence type="ECO:0000313" key="3">
    <source>
        <dbReference type="Proteomes" id="UP001107558"/>
    </source>
</evidence>
<comment type="caution">
    <text evidence="2">The sequence shown here is derived from an EMBL/GenBank/DDBJ whole genome shotgun (WGS) entry which is preliminary data.</text>
</comment>